<dbReference type="Proteomes" id="UP000789405">
    <property type="component" value="Unassembled WGS sequence"/>
</dbReference>
<accession>A0A9N9C9P7</accession>
<comment type="caution">
    <text evidence="2">The sequence shown here is derived from an EMBL/GenBank/DDBJ whole genome shotgun (WGS) entry which is preliminary data.</text>
</comment>
<evidence type="ECO:0000313" key="3">
    <source>
        <dbReference type="Proteomes" id="UP000789405"/>
    </source>
</evidence>
<feature type="region of interest" description="Disordered" evidence="1">
    <location>
        <begin position="1"/>
        <end position="60"/>
    </location>
</feature>
<keyword evidence="3" id="KW-1185">Reference proteome</keyword>
<proteinExistence type="predicted"/>
<dbReference type="AlphaFoldDB" id="A0A9N9C9P7"/>
<dbReference type="EMBL" id="CAJVPY010003449">
    <property type="protein sequence ID" value="CAG8592182.1"/>
    <property type="molecule type" value="Genomic_DNA"/>
</dbReference>
<reference evidence="2" key="1">
    <citation type="submission" date="2021-06" db="EMBL/GenBank/DDBJ databases">
        <authorList>
            <person name="Kallberg Y."/>
            <person name="Tangrot J."/>
            <person name="Rosling A."/>
        </authorList>
    </citation>
    <scope>NUCLEOTIDE SEQUENCE</scope>
    <source>
        <strain evidence="2">MA453B</strain>
    </source>
</reference>
<sequence length="60" mass="6629">NYGKIPKTNNIRSHGKITSTNDTKTTLKTTVKSQALKKPQAPNDAKPKLQAPMMKKAMAY</sequence>
<evidence type="ECO:0000313" key="2">
    <source>
        <dbReference type="EMBL" id="CAG8592182.1"/>
    </source>
</evidence>
<evidence type="ECO:0000256" key="1">
    <source>
        <dbReference type="SAM" id="MobiDB-lite"/>
    </source>
</evidence>
<feature type="non-terminal residue" evidence="2">
    <location>
        <position position="1"/>
    </location>
</feature>
<organism evidence="2 3">
    <name type="scientific">Dentiscutata erythropus</name>
    <dbReference type="NCBI Taxonomy" id="1348616"/>
    <lineage>
        <taxon>Eukaryota</taxon>
        <taxon>Fungi</taxon>
        <taxon>Fungi incertae sedis</taxon>
        <taxon>Mucoromycota</taxon>
        <taxon>Glomeromycotina</taxon>
        <taxon>Glomeromycetes</taxon>
        <taxon>Diversisporales</taxon>
        <taxon>Gigasporaceae</taxon>
        <taxon>Dentiscutata</taxon>
    </lineage>
</organism>
<feature type="compositionally biased region" description="Low complexity" evidence="1">
    <location>
        <begin position="16"/>
        <end position="32"/>
    </location>
</feature>
<gene>
    <name evidence="2" type="ORF">DERYTH_LOCUS7218</name>
</gene>
<protein>
    <submittedName>
        <fullName evidence="2">17428_t:CDS:1</fullName>
    </submittedName>
</protein>
<name>A0A9N9C9P7_9GLOM</name>